<name>A0ABQ7FG21_9ACTN</name>
<protein>
    <submittedName>
        <fullName evidence="2">Uncharacterized protein</fullName>
    </submittedName>
</protein>
<keyword evidence="3" id="KW-1185">Reference proteome</keyword>
<gene>
    <name evidence="2" type="ORF">GCU69_16365</name>
</gene>
<proteinExistence type="predicted"/>
<accession>A0ABQ7FG21</accession>
<evidence type="ECO:0000256" key="1">
    <source>
        <dbReference type="SAM" id="MobiDB-lite"/>
    </source>
</evidence>
<dbReference type="RefSeq" id="WP_156206439.1">
    <property type="nucleotide sequence ID" value="NZ_WHPN01000293.1"/>
</dbReference>
<feature type="region of interest" description="Disordered" evidence="1">
    <location>
        <begin position="249"/>
        <end position="274"/>
    </location>
</feature>
<organism evidence="2 3">
    <name type="scientific">Streptomyces lycii</name>
    <dbReference type="NCBI Taxonomy" id="2654337"/>
    <lineage>
        <taxon>Bacteria</taxon>
        <taxon>Bacillati</taxon>
        <taxon>Actinomycetota</taxon>
        <taxon>Actinomycetes</taxon>
        <taxon>Kitasatosporales</taxon>
        <taxon>Streptomycetaceae</taxon>
        <taxon>Streptomyces</taxon>
    </lineage>
</organism>
<reference evidence="2 3" key="1">
    <citation type="submission" date="2019-10" db="EMBL/GenBank/DDBJ databases">
        <title>Streptomyces tenebrisbrunneis sp.nov., an endogenous actinomycete isolated from of Lycium ruthenicum.</title>
        <authorList>
            <person name="Ma L."/>
        </authorList>
    </citation>
    <scope>NUCLEOTIDE SEQUENCE [LARGE SCALE GENOMIC DNA]</scope>
    <source>
        <strain evidence="2 3">TRM 66187</strain>
    </source>
</reference>
<evidence type="ECO:0000313" key="2">
    <source>
        <dbReference type="EMBL" id="KAF4407951.1"/>
    </source>
</evidence>
<dbReference type="EMBL" id="WHPN01000293">
    <property type="protein sequence ID" value="KAF4407951.1"/>
    <property type="molecule type" value="Genomic_DNA"/>
</dbReference>
<evidence type="ECO:0000313" key="3">
    <source>
        <dbReference type="Proteomes" id="UP000621266"/>
    </source>
</evidence>
<sequence length="286" mass="30107">MWTISVAVAGRCSLNPLICAASTGTGTGCVQGAGDVRDRSVAFRRRLVGVVAGERPGAEAVAAQVLRARAALGLQAPGELVEDGVQVEELVRGSDAASQQLEEFAGEGGVGLAGRGQCHSGLRRGRHQIGAVDLSECRDRLGLHTEGTGAVAAVEDHDPASGTARLDGPLDPLIGYGRVEDGVPVTVGDSQVGGETLMTLDAVAAAYRLKMDSQAHEDTFNAARPEDEKSHCMEGNVDSGCLARRGRQHLRPVPRNGDRSPGPLVPLQRGSRQRIRHARYLSRRDC</sequence>
<comment type="caution">
    <text evidence="2">The sequence shown here is derived from an EMBL/GenBank/DDBJ whole genome shotgun (WGS) entry which is preliminary data.</text>
</comment>
<dbReference type="Proteomes" id="UP000621266">
    <property type="component" value="Unassembled WGS sequence"/>
</dbReference>